<name>A0A090VG82_9FLAO</name>
<gene>
    <name evidence="2" type="ORF">JCM19300_1061</name>
</gene>
<keyword evidence="2" id="KW-0328">Glycosyltransferase</keyword>
<dbReference type="Pfam" id="PF00156">
    <property type="entry name" value="Pribosyltran"/>
    <property type="match status" value="1"/>
</dbReference>
<dbReference type="SUPFAM" id="SSF53271">
    <property type="entry name" value="PRTase-like"/>
    <property type="match status" value="1"/>
</dbReference>
<feature type="domain" description="Phosphoribosyltransferase" evidence="1">
    <location>
        <begin position="7"/>
        <end position="145"/>
    </location>
</feature>
<dbReference type="InterPro" id="IPR029057">
    <property type="entry name" value="PRTase-like"/>
</dbReference>
<dbReference type="EMBL" id="BBNQ01000009">
    <property type="protein sequence ID" value="GAL63043.1"/>
    <property type="molecule type" value="Genomic_DNA"/>
</dbReference>
<dbReference type="InterPro" id="IPR000836">
    <property type="entry name" value="PRTase_dom"/>
</dbReference>
<dbReference type="AlphaFoldDB" id="A0A090VG82"/>
<dbReference type="OrthoDB" id="664757at2"/>
<accession>A0A090VG82</accession>
<protein>
    <submittedName>
        <fullName evidence="2">Uracil phosphoribosyltransferase</fullName>
        <ecNumber evidence="2">2.4.2.9</ecNumber>
    </submittedName>
</protein>
<evidence type="ECO:0000259" key="1">
    <source>
        <dbReference type="Pfam" id="PF00156"/>
    </source>
</evidence>
<dbReference type="Proteomes" id="UP000029644">
    <property type="component" value="Unassembled WGS sequence"/>
</dbReference>
<reference evidence="2 3" key="1">
    <citation type="journal article" date="2014" name="Genome Announc.">
        <title>Draft Genome Sequences of Marine Flavobacterium Algibacter lectus Strains SS8 and NR4.</title>
        <authorList>
            <person name="Takatani N."/>
            <person name="Nakanishi M."/>
            <person name="Meirelles P."/>
            <person name="Mino S."/>
            <person name="Suda W."/>
            <person name="Oshima K."/>
            <person name="Hattori M."/>
            <person name="Ohkuma M."/>
            <person name="Hosokawa M."/>
            <person name="Miyashita K."/>
            <person name="Thompson F.L."/>
            <person name="Niwa A."/>
            <person name="Sawabe T."/>
            <person name="Sawabe T."/>
        </authorList>
    </citation>
    <scope>NUCLEOTIDE SEQUENCE [LARGE SCALE GENOMIC DNA]</scope>
    <source>
        <strain evidence="2 3">JCM 19300</strain>
    </source>
</reference>
<dbReference type="Gene3D" id="3.40.50.2020">
    <property type="match status" value="1"/>
</dbReference>
<dbReference type="CDD" id="cd06223">
    <property type="entry name" value="PRTases_typeI"/>
    <property type="match status" value="1"/>
</dbReference>
<evidence type="ECO:0000313" key="3">
    <source>
        <dbReference type="Proteomes" id="UP000029644"/>
    </source>
</evidence>
<dbReference type="RefSeq" id="WP_042504821.1">
    <property type="nucleotide sequence ID" value="NZ_BBNQ01000009.1"/>
</dbReference>
<keyword evidence="2" id="KW-0808">Transferase</keyword>
<dbReference type="InterPro" id="IPR050137">
    <property type="entry name" value="PyrR_bifunctional"/>
</dbReference>
<comment type="caution">
    <text evidence="2">The sequence shown here is derived from an EMBL/GenBank/DDBJ whole genome shotgun (WGS) entry which is preliminary data.</text>
</comment>
<dbReference type="GO" id="GO:0004845">
    <property type="term" value="F:uracil phosphoribosyltransferase activity"/>
    <property type="evidence" value="ECO:0007669"/>
    <property type="project" value="UniProtKB-EC"/>
</dbReference>
<dbReference type="EC" id="2.4.2.9" evidence="2"/>
<dbReference type="PANTHER" id="PTHR11608:SF0">
    <property type="entry name" value="BIFUNCTIONAL PROTEIN PYRR"/>
    <property type="match status" value="1"/>
</dbReference>
<organism evidence="2 3">
    <name type="scientific">Algibacter lectus</name>
    <dbReference type="NCBI Taxonomy" id="221126"/>
    <lineage>
        <taxon>Bacteria</taxon>
        <taxon>Pseudomonadati</taxon>
        <taxon>Bacteroidota</taxon>
        <taxon>Flavobacteriia</taxon>
        <taxon>Flavobacteriales</taxon>
        <taxon>Flavobacteriaceae</taxon>
        <taxon>Algibacter</taxon>
    </lineage>
</organism>
<dbReference type="PANTHER" id="PTHR11608">
    <property type="entry name" value="BIFUNCTIONAL PROTEIN PYRR"/>
    <property type="match status" value="1"/>
</dbReference>
<evidence type="ECO:0000313" key="2">
    <source>
        <dbReference type="EMBL" id="GAL63043.1"/>
    </source>
</evidence>
<proteinExistence type="predicted"/>
<sequence>MTATSNIILNHTEINHKIRRIAFQIYESNMDETEVILAGIDSNGYVFAKKIKLALQKISKINVSLCKVIIDKKNPWQDIKTSMDPEDYKNKSIVLVDDVLNSGTTLIYGVKHFLNVPLKQFKTAVLVNRNHKKYPVKADYKGISLSTSLHEHVNVILEGKNFEAILE</sequence>